<feature type="non-terminal residue" evidence="2">
    <location>
        <position position="1"/>
    </location>
</feature>
<dbReference type="NCBIfam" id="TIGR01965">
    <property type="entry name" value="VCBS_repeat"/>
    <property type="match status" value="16"/>
</dbReference>
<dbReference type="Pfam" id="PF19077">
    <property type="entry name" value="Big_13"/>
    <property type="match status" value="3"/>
</dbReference>
<organism evidence="2 3">
    <name type="scientific">Shewanella schlegeliana</name>
    <dbReference type="NCBI Taxonomy" id="190308"/>
    <lineage>
        <taxon>Bacteria</taxon>
        <taxon>Pseudomonadati</taxon>
        <taxon>Pseudomonadota</taxon>
        <taxon>Gammaproteobacteria</taxon>
        <taxon>Alteromonadales</taxon>
        <taxon>Shewanellaceae</taxon>
        <taxon>Shewanella</taxon>
    </lineage>
</organism>
<evidence type="ECO:0000259" key="1">
    <source>
        <dbReference type="PROSITE" id="PS50268"/>
    </source>
</evidence>
<gene>
    <name evidence="2" type="ORF">JMA39_17665</name>
</gene>
<protein>
    <submittedName>
        <fullName evidence="2">VCBS domain-containing protein</fullName>
    </submittedName>
</protein>
<dbReference type="NCBIfam" id="NF012211">
    <property type="entry name" value="tand_rpt_95"/>
    <property type="match status" value="5"/>
</dbReference>
<dbReference type="NCBIfam" id="NF012196">
    <property type="entry name" value="Ig_like_ice"/>
    <property type="match status" value="2"/>
</dbReference>
<sequence>VTDADNGQAQFNAESLQGQFGTLSINNLGHWTYTADNSQAAIQGLKTGESLTETLLVHSVDGTEQKISVTINGTDDKAVITGTSTASLTEDKDVHSGQLRVDGALSVTDADNGQAQFNAESLQGQFGALSINNLGHWAYTADNSQAAIQGLKTGESLTETLLVHSVDGTEQKITVTINGTDDKAVIAGTSTASLTEDKDVHSGQLRVDGALTVTDADNGQAQFNAESLQGQFGTLSINNLGHWTYTADNSQAAIQGLKTGESLTETLLVHSVDGTEQKISVTINGTDDKAVIGGVDTGSVTENSAGKDMSPDYAQPGMAHLGRNPLYASGTLTISDLDSGEAAFNTHGVGFTYSGKFGDLLLQENGQWTYYADAGGVRIKGGYASNRGSTIDQLGEGQSLTDTITVYSKDGTSHDIVITIHGSNDRPYCSSEVVLQSGTEDTRQTLTTAQLLANTVDVDANDAGKLTIENLHADHGSILINGDGTFTFTPEKDYNGAVHFSYDVKDAHGGMTHTGASTTLAAVQDNAVIAGIDTGSVTEDLNPHASVQGNYAYKLETQGSLSAIDPDKDESGFDFKTLISAATHPEWRPYSSSLGGQLAIDPKGNWNYYIDNRKPEIQHLGKGETLTDTVTVHSKDGTTHDIVITIHGTNDAPTVSSEVQLNSGKEDSVQTITAADLLAHATDIDGNDQGQLTVANLIANHGSIRDNQDGTFTFSPEKDYNGEVHFTYDVKDAHGGITHTGASTNLAAVDDKTVFGGVSTDSVKEDIDPGVSSYGNFGGSRFADSQWHQLTITDIDSKVDQVDIEFGGKTVTWQVGSPLDIQTKYGKFELTTYSHGPHKGELVWLYNGDNRNPSIQGLKEGESLHESITLVAPDGTRQSLSVEIKGTEDHVIIDSPNHIGDVIEHQSTGAQVSGQLQAHDSDTHDSVSWAITQTTGKYGAFSIDANGQWHYIVDESKAGALGQGDEWNEHFTIEALSTDGSKVSKTVTVVVHGSNDAPTVTSGLVLTQSSEDKQVILTQQDLLAHASDSDRNDQGWLKATHLTADHGSVSTNADGSFTFTPEKDYNGVVHFNYDVIDRHGGTTHTDATINLVAVNDASILASALSSNEVIEDHLSGSSSHTLTSYWKNLDITDTDGQADAQIVKIEVNGVEHNVPANFAMTLQGAHGSFVTTHGVDGHNKWRYVADNNHTEIQQLKDGQSLTDHMTLITADGTRIPITATIKGTEDHVIIDTPDSLTASIGTAIEDQKTALSGTLQAHDVDKDDSVHFQTQNITGNFGSFSVAKDGTWHYQLDAAKAQHLTTGQNRTEEFDIVAISSDGSKATQHIQINVQGSNDSAIIAGVDTGSITEDRHVFPDSMHHIQVTGSLSVSDPDDGEDHFRASGAFGHEKAISDPFQGEMHIDRYGNWDYVLANGNPAVQALKQGETKDVIYEVHSADGTPHRITITVTGTNDAPTVSSSVILATGKEDTTVTLQASDLLAHASDIDHKAQLSIHNLSADHGQIVDNHDGTFRFIPDKDYNGPVALTYDIKDAHNGSVTTSASLNLAPTSDAAIIGGQDSGGIKEDVNVSYNHDISINGWLSIHDPDGPSQDEFQQFDPMKTPQGATLQLYSNGHWYYDANNYVIDHLDAGQTVKDTMTIYSKDGTPHVMHFIIEGTNDVPQIKAQTQTVTEDGKLLSGTMQARDVDDHAKLEFTLDHPVQGITLQKDGSYTFVPSHAAYQHISANVTRTILVPITVTDEHGAHTTENLSILITGTNDGAVIAGSDSGAVTEDVNVQNHELQTQGTLTSHDVDNVDNAFTDESLTTLKDGSHALGTLHMDQSGTWTYTVDNKAIQSMKSGDQKVETFLVHSVDGTSHEVAVTIHGTNDTAQITGQHIGDITEDNLAQYKSEQMIYGNLHVIDPDANESEFIASRNVHTVSDPFGGHLSIGRAGGWTYSVPNANLNHLAEGETVQVTYQVHSRGGDTHNITIDVVGTNDAPTINVHTLQSGTEDVSYQMQASQFGFTDVDSKDTLHSITLTNLPSLAEGKFVLDGHDVATNQRIDVSEISKLQFVPAKDFNGDVHFSYTVNDGHTDSAIASSILHIAAAGDAATIDGQSQSSVSASVTEDSSTNVISGQLTLIDPDTGEDRFAANTQIVGQYGQLTLDENGSWHYALNNASSAVNSLNAGQQLTDTLTVTSPDGSASQTLAITIHGHTDTPSLQLQEAGTTQGLDLFAGIQGNQISQLQYSTDGINFTSQIPAGFSLAADGHTLEVDPAHSSFDHLANGVQHKIWVNYQLQESSGSNTHQSSQQAQVIISGTSDKPIIHSFSANSDQYSGPVTGNLLQGASDIDDGAQLTLQDVQFKDPTTHHYITVHTGQDVSITGVGQIHIAANGDYRFTPESSFTGDVPGFIYRVVDTHGDYQDNSQNTLNIHLNANHQPTVQTLNVSTAEDTDFQFNRASFGYQDSDNDALDHLSITQLPDPTSGSLELNGQAVTQGQAISAKNIDQLVFKPSANFNGDVHFSYTVNDGHQNSTAHTAILNVTAVNDLPTLTINQTSHTQGKLVATDVDTGDTLTYSTPLAIGDFGSLSIDPQTGAYQYTQNSSVAHMSYNSATATYSGVDVFEVQVSDNHGGITSQFITFNPQATVSSTSTGTIVITSQVPQQPVVTSSLPTGHIVATPPINHVSIDLSATSDTGKSHIDDLTSDTTPNITGHTDIPFSRVTIYDANHPVSHALSDANGNYTATLSTLTDGHHSLSAKALAPSSVLPAVSPVLDIKIDSVTATPSIDLAAHSDSGTSNTDNLTNIHSPIVTGVAEANSTISITDEHGNILASGSSNANGQYQFTANQLSEGMHTLTVEATDNAGNQSREQLAIEVDYTAPTIAKVNLKTESTHQPTFSGTVSLDTAKVDIIIKQGSHILETLHANLDGKGGYSVDATNLPDGAYTAFIQATDNAGNQTPAGYSGNYDHFSVDTHANPPSISFESTGSDNVYNAAEVAAGAANTITATIHLPNDSYSSDTLVINGVPHTLTHAEFLAGQVNVEIAPSSTLTASIIDSVGNHSSLTSSVAPSADITVATLGLSLTNDSGLSTDLITNDGALTISGQEVGATVEYSTDNGVHWSQSFTPVAGTNTVTVRQTDNAGNVSASTSMSFTLDNQVSAPTVSLRHDTSGEIHPTADLITKDSRLSIHSEAGAKVEYSSDSGHSWSTVFNPTEGVNNLLVRQTDIAGNQSAATHFSFTLDTTPGTVSVNPISTDNALSAVENNQPLVITGTTSNITAGDRVYINFGNNHFREASIHSDGTWSLTVSAGDHQRYFSADGNYPIKIGSVDLAGNATPEISTNLIVDTQRPIPHISVDSVTADNVINLAESAQNIDITGTVSGDFNAGDIVSLSINGATISSLTAAVDASGHYSISVPAQTLIKANIHSIYASGQQPIHSIEATVITTDNAGNLGSATTGTQAFSIDTQASAAITIDPITADNVINAHESQTKIDITGSVTGDYHTGDTVTLTLNGNQYSGQVNQQGHYSIAVAGSELASNSSISASVTTTDNVRNTAHATQTLHYDTDTQVGRPSISFESPGSDNLYSKTEIAQGHAGTITATVHAAADAKVGEHLNINGVDHLLDANTLAHGIEIEVAPSSIVKAIMTDEHGNVNSALSMAASAKPEPIVVTALPGSHHIGTSLGVPTLIPGQTPVPVAEQGWKILVNGHYQTSYTSQWGTLTIDPKTGQLSYQEHGNTHTGPHGSAQNVGVHEDRFEVALQGSHHDDVVMHVQVSILSHGPGNSGKLTLGSEVLDMTVTPVIGHPAPPPPPPAPVMHDEPLGTEVTANVDEQVIADDSVLDKAPEEDNIATTADSTANSDVDRLSHGDLQDTPENQVAAPIDHYLNMVGMTHQDIAPPSDSTVAELPQIQVLSNDDINTDMLDVEQSDSFENPLLDDEKHQQQLDLASLDDSTEPAAHDPVNDDDLLHQALNDMHNQV</sequence>
<dbReference type="Pfam" id="PF17803">
    <property type="entry name" value="Cadherin_4"/>
    <property type="match status" value="2"/>
</dbReference>
<feature type="domain" description="Cadherin" evidence="1">
    <location>
        <begin position="894"/>
        <end position="1000"/>
    </location>
</feature>
<dbReference type="Proteomes" id="UP000604898">
    <property type="component" value="Unassembled WGS sequence"/>
</dbReference>
<keyword evidence="3" id="KW-1185">Reference proteome</keyword>
<name>A0ABS1T613_9GAMM</name>
<dbReference type="RefSeq" id="WP_202723199.1">
    <property type="nucleotide sequence ID" value="NZ_JAESVD010000011.1"/>
</dbReference>
<dbReference type="InterPro" id="IPR044016">
    <property type="entry name" value="Big_13"/>
</dbReference>
<dbReference type="InterPro" id="IPR040853">
    <property type="entry name" value="RapA2_cadherin-like"/>
</dbReference>
<dbReference type="Pfam" id="PF17892">
    <property type="entry name" value="Cadherin_5"/>
    <property type="match status" value="6"/>
</dbReference>
<dbReference type="InterPro" id="IPR013783">
    <property type="entry name" value="Ig-like_fold"/>
</dbReference>
<evidence type="ECO:0000313" key="3">
    <source>
        <dbReference type="Proteomes" id="UP000604898"/>
    </source>
</evidence>
<dbReference type="Pfam" id="PF17963">
    <property type="entry name" value="Big_9"/>
    <property type="match status" value="2"/>
</dbReference>
<reference evidence="2 3" key="1">
    <citation type="submission" date="2021-01" db="EMBL/GenBank/DDBJ databases">
        <title>Genome sequence of Shewanella schlegeliana JCM 11561.</title>
        <authorList>
            <person name="Zhang H."/>
            <person name="Li C."/>
        </authorList>
    </citation>
    <scope>NUCLEOTIDE SEQUENCE [LARGE SCALE GENOMIC DNA]</scope>
    <source>
        <strain evidence="2 3">JCM 11561</strain>
    </source>
</reference>
<dbReference type="InterPro" id="IPR041690">
    <property type="entry name" value="Cadherin_5"/>
</dbReference>
<dbReference type="InterPro" id="IPR049826">
    <property type="entry name" value="Ig-like_ice"/>
</dbReference>
<proteinExistence type="predicted"/>
<dbReference type="NCBIfam" id="NF033510">
    <property type="entry name" value="Ca_tandemer"/>
    <property type="match status" value="4"/>
</dbReference>
<dbReference type="Gene3D" id="2.60.40.1200">
    <property type="match status" value="1"/>
</dbReference>
<dbReference type="InterPro" id="IPR002126">
    <property type="entry name" value="Cadherin-like_dom"/>
</dbReference>
<dbReference type="SUPFAM" id="SSF110296">
    <property type="entry name" value="Oligoxyloglucan reducing end-specific cellobiohydrolase"/>
    <property type="match status" value="1"/>
</dbReference>
<dbReference type="Gene3D" id="2.60.40.10">
    <property type="entry name" value="Immunoglobulins"/>
    <property type="match status" value="16"/>
</dbReference>
<accession>A0ABS1T613</accession>
<dbReference type="Gene3D" id="2.60.40.3440">
    <property type="match status" value="3"/>
</dbReference>
<dbReference type="PROSITE" id="PS50268">
    <property type="entry name" value="CADHERIN_2"/>
    <property type="match status" value="1"/>
</dbReference>
<evidence type="ECO:0000313" key="2">
    <source>
        <dbReference type="EMBL" id="MBL4914931.1"/>
    </source>
</evidence>
<comment type="caution">
    <text evidence="2">The sequence shown here is derived from an EMBL/GenBank/DDBJ whole genome shotgun (WGS) entry which is preliminary data.</text>
</comment>
<dbReference type="EMBL" id="JAESVD010000011">
    <property type="protein sequence ID" value="MBL4914931.1"/>
    <property type="molecule type" value="Genomic_DNA"/>
</dbReference>
<dbReference type="InterPro" id="IPR010221">
    <property type="entry name" value="VCBS_dom"/>
</dbReference>